<dbReference type="Pfam" id="PF12760">
    <property type="entry name" value="Zn_ribbon_IS1595"/>
    <property type="match status" value="1"/>
</dbReference>
<proteinExistence type="predicted"/>
<dbReference type="InterPro" id="IPR053164">
    <property type="entry name" value="IS1016-like_transposase"/>
</dbReference>
<reference evidence="3" key="1">
    <citation type="submission" date="2015-12" db="EMBL/GenBank/DDBJ databases">
        <title>Genome sequence of a biocontrol rhizobacterium Chryseobacterium kwangjuense strain KJ1R5 isolated from pepper (Capsicum annuum L.).</title>
        <authorList>
            <person name="Jeong J.-J."/>
            <person name="Park H."/>
            <person name="Mannaa M."/>
            <person name="Sang M.K."/>
            <person name="Choi I.-G."/>
            <person name="Kim K.D."/>
        </authorList>
    </citation>
    <scope>NUCLEOTIDE SEQUENCE [LARGE SCALE GENOMIC DNA]</scope>
    <source>
        <strain evidence="3">KJ1R5</strain>
    </source>
</reference>
<feature type="domain" description="ISXO2-like transposase" evidence="1">
    <location>
        <begin position="143"/>
        <end position="290"/>
    </location>
</feature>
<dbReference type="Pfam" id="PF12762">
    <property type="entry name" value="DDE_Tnp_IS1595"/>
    <property type="match status" value="1"/>
</dbReference>
<accession>A0A135WLN8</accession>
<dbReference type="PANTHER" id="PTHR47163">
    <property type="entry name" value="DDE_TNP_IS1595 DOMAIN-CONTAINING PROTEIN"/>
    <property type="match status" value="1"/>
</dbReference>
<dbReference type="Proteomes" id="UP000070513">
    <property type="component" value="Unassembled WGS sequence"/>
</dbReference>
<name>A0A135WLN8_9FLAO</name>
<organism evidence="2 3">
    <name type="scientific">Chryseobacterium kwangjuense</name>
    <dbReference type="NCBI Taxonomy" id="267125"/>
    <lineage>
        <taxon>Bacteria</taxon>
        <taxon>Pseudomonadati</taxon>
        <taxon>Bacteroidota</taxon>
        <taxon>Flavobacteriia</taxon>
        <taxon>Flavobacteriales</taxon>
        <taxon>Weeksellaceae</taxon>
        <taxon>Chryseobacterium group</taxon>
        <taxon>Chryseobacterium</taxon>
    </lineage>
</organism>
<dbReference type="InterPro" id="IPR024442">
    <property type="entry name" value="Transposase_Zn_ribbon"/>
</dbReference>
<evidence type="ECO:0000259" key="1">
    <source>
        <dbReference type="SMART" id="SM01126"/>
    </source>
</evidence>
<evidence type="ECO:0000313" key="2">
    <source>
        <dbReference type="EMBL" id="KXH85824.1"/>
    </source>
</evidence>
<dbReference type="SMART" id="SM01126">
    <property type="entry name" value="DDE_Tnp_IS1595"/>
    <property type="match status" value="1"/>
</dbReference>
<evidence type="ECO:0000313" key="3">
    <source>
        <dbReference type="Proteomes" id="UP000070513"/>
    </source>
</evidence>
<reference evidence="2 3" key="2">
    <citation type="journal article" date="2016" name="Genome Announc.">
        <title>Draft Genome Sequence of a Biocontrol Rhizobacterium, Chryseobacterium kwangjuense Strain KJ1R5, Isolated from Pepper (Capsicum annuum).</title>
        <authorList>
            <person name="Jeong J.J."/>
            <person name="Park H."/>
            <person name="Park B.H."/>
            <person name="Mannaa M."/>
            <person name="Sang M.K."/>
            <person name="Choi I.G."/>
            <person name="Kim K.D."/>
        </authorList>
    </citation>
    <scope>NUCLEOTIDE SEQUENCE [LARGE SCALE GENOMIC DNA]</scope>
    <source>
        <strain evidence="2 3">KJ1R5</strain>
    </source>
</reference>
<gene>
    <name evidence="2" type="ORF">AU378_08805</name>
</gene>
<dbReference type="OrthoDB" id="9783459at2"/>
<comment type="caution">
    <text evidence="2">The sequence shown here is derived from an EMBL/GenBank/DDBJ whole genome shotgun (WGS) entry which is preliminary data.</text>
</comment>
<dbReference type="InterPro" id="IPR024445">
    <property type="entry name" value="Tnp_ISXO2-like"/>
</dbReference>
<sequence length="319" mass="36837">MITYSKSNTYNTEFNSLIKMIDVLDTEHKCREYLEELLWNGEPICPHCGSVRENHYKLKQGGKFKGMYKCKDCLTRFTIRIGTMFEGSPIPLKKWFLAIYIFSSHKKGISSVQLAKDIEVTQKTAWFMLSRIRNTFQPEQAEKFDGATQVDETFVGGKNHNKVWNKKVENTQGRSTKTKTVVFGLLSNGKVTTEIVPNTKGKTLTTVIKNMVKEGSIVVSDGWRGYSQVHKNYEHKSIPHNKGQYVKDNYHTNSIEGFWSLLKRGILGIYHSVSPKHLQRYCDEFSFRYNTKELTDGDRFNLALLTATERLTYEELINK</sequence>
<dbReference type="EMBL" id="LPUR01000001">
    <property type="protein sequence ID" value="KXH85824.1"/>
    <property type="molecule type" value="Genomic_DNA"/>
</dbReference>
<dbReference type="RefSeq" id="WP_062650046.1">
    <property type="nucleotide sequence ID" value="NZ_LPUR01000001.1"/>
</dbReference>
<protein>
    <submittedName>
        <fullName evidence="2">Transposase</fullName>
    </submittedName>
</protein>
<dbReference type="PANTHER" id="PTHR47163:SF2">
    <property type="entry name" value="SI:DKEY-17M8.2"/>
    <property type="match status" value="1"/>
</dbReference>
<dbReference type="NCBIfam" id="NF033547">
    <property type="entry name" value="transpos_IS1595"/>
    <property type="match status" value="1"/>
</dbReference>
<dbReference type="AlphaFoldDB" id="A0A135WLN8"/>